<evidence type="ECO:0000313" key="3">
    <source>
        <dbReference type="Proteomes" id="UP000070376"/>
    </source>
</evidence>
<accession>A0A133KVB2</accession>
<keyword evidence="1" id="KW-1133">Transmembrane helix</keyword>
<evidence type="ECO:0000313" key="2">
    <source>
        <dbReference type="EMBL" id="KWZ83481.1"/>
    </source>
</evidence>
<comment type="caution">
    <text evidence="2">The sequence shown here is derived from an EMBL/GenBank/DDBJ whole genome shotgun (WGS) entry which is preliminary data.</text>
</comment>
<name>A0A133KVB2_HEYCO</name>
<feature type="transmembrane region" description="Helical" evidence="1">
    <location>
        <begin position="21"/>
        <end position="38"/>
    </location>
</feature>
<keyword evidence="1" id="KW-0812">Transmembrane</keyword>
<gene>
    <name evidence="2" type="ORF">HMPREF3213_01257</name>
</gene>
<dbReference type="EMBL" id="LRPN01000037">
    <property type="protein sequence ID" value="KWZ83481.1"/>
    <property type="molecule type" value="Genomic_DNA"/>
</dbReference>
<dbReference type="AlphaFoldDB" id="A0A133KVB2"/>
<keyword evidence="1" id="KW-0472">Membrane</keyword>
<evidence type="ECO:0000256" key="1">
    <source>
        <dbReference type="SAM" id="Phobius"/>
    </source>
</evidence>
<reference evidence="3" key="1">
    <citation type="submission" date="2016-01" db="EMBL/GenBank/DDBJ databases">
        <authorList>
            <person name="Mitreva M."/>
            <person name="Pepin K.H."/>
            <person name="Mihindukulasuriya K.A."/>
            <person name="Fulton R."/>
            <person name="Fronick C."/>
            <person name="O'Laughlin M."/>
            <person name="Miner T."/>
            <person name="Herter B."/>
            <person name="Rosa B.A."/>
            <person name="Cordes M."/>
            <person name="Tomlinson C."/>
            <person name="Wollam A."/>
            <person name="Palsikar V.B."/>
            <person name="Mardis E.R."/>
            <person name="Wilson R.K."/>
        </authorList>
    </citation>
    <scope>NUCLEOTIDE SEQUENCE [LARGE SCALE GENOMIC DNA]</scope>
    <source>
        <strain evidence="3">GED7749B</strain>
    </source>
</reference>
<proteinExistence type="predicted"/>
<organism evidence="2 3">
    <name type="scientific">Heyndrickxia coagulans</name>
    <name type="common">Weizmannia coagulans</name>
    <dbReference type="NCBI Taxonomy" id="1398"/>
    <lineage>
        <taxon>Bacteria</taxon>
        <taxon>Bacillati</taxon>
        <taxon>Bacillota</taxon>
        <taxon>Bacilli</taxon>
        <taxon>Bacillales</taxon>
        <taxon>Bacillaceae</taxon>
        <taxon>Heyndrickxia</taxon>
    </lineage>
</organism>
<protein>
    <submittedName>
        <fullName evidence="2">Uncharacterized protein</fullName>
    </submittedName>
</protein>
<sequence>MLDACIQQVLLQYLPCRMKRSSIHLLSMIYMKVVFLVGRAKSYSKKKICLGRQMDQDDWRASKN</sequence>
<dbReference type="Proteomes" id="UP000070376">
    <property type="component" value="Unassembled WGS sequence"/>
</dbReference>